<reference evidence="3" key="1">
    <citation type="submission" date="2023-03" db="EMBL/GenBank/DDBJ databases">
        <title>Massive genome expansion in bonnet fungi (Mycena s.s.) driven by repeated elements and novel gene families across ecological guilds.</title>
        <authorList>
            <consortium name="Lawrence Berkeley National Laboratory"/>
            <person name="Harder C.B."/>
            <person name="Miyauchi S."/>
            <person name="Viragh M."/>
            <person name="Kuo A."/>
            <person name="Thoen E."/>
            <person name="Andreopoulos B."/>
            <person name="Lu D."/>
            <person name="Skrede I."/>
            <person name="Drula E."/>
            <person name="Henrissat B."/>
            <person name="Morin E."/>
            <person name="Kohler A."/>
            <person name="Barry K."/>
            <person name="LaButti K."/>
            <person name="Morin E."/>
            <person name="Salamov A."/>
            <person name="Lipzen A."/>
            <person name="Mereny Z."/>
            <person name="Hegedus B."/>
            <person name="Baldrian P."/>
            <person name="Stursova M."/>
            <person name="Weitz H."/>
            <person name="Taylor A."/>
            <person name="Grigoriev I.V."/>
            <person name="Nagy L.G."/>
            <person name="Martin F."/>
            <person name="Kauserud H."/>
        </authorList>
    </citation>
    <scope>NUCLEOTIDE SEQUENCE</scope>
    <source>
        <strain evidence="3">CBHHK002</strain>
    </source>
</reference>
<comment type="caution">
    <text evidence="3">The sequence shown here is derived from an EMBL/GenBank/DDBJ whole genome shotgun (WGS) entry which is preliminary data.</text>
</comment>
<dbReference type="InterPro" id="IPR041320">
    <property type="entry name" value="CxC1"/>
</dbReference>
<organism evidence="3 4">
    <name type="scientific">Mycena albidolilacea</name>
    <dbReference type="NCBI Taxonomy" id="1033008"/>
    <lineage>
        <taxon>Eukaryota</taxon>
        <taxon>Fungi</taxon>
        <taxon>Dikarya</taxon>
        <taxon>Basidiomycota</taxon>
        <taxon>Agaricomycotina</taxon>
        <taxon>Agaricomycetes</taxon>
        <taxon>Agaricomycetidae</taxon>
        <taxon>Agaricales</taxon>
        <taxon>Marasmiineae</taxon>
        <taxon>Mycenaceae</taxon>
        <taxon>Mycena</taxon>
    </lineage>
</organism>
<name>A0AAD7A1M3_9AGAR</name>
<proteinExistence type="predicted"/>
<keyword evidence="4" id="KW-1185">Reference proteome</keyword>
<dbReference type="AlphaFoldDB" id="A0AAD7A1M3"/>
<dbReference type="Proteomes" id="UP001218218">
    <property type="component" value="Unassembled WGS sequence"/>
</dbReference>
<sequence length="393" mass="42328">MALKAAASHIKHSVHASQPASRQGPGVHFLSPLKTRDARKNQPVAGVGRAGRICGLQSKLNTFLARNSAPKTPAVLPENGPDPQDIQTGNIDMDDNNSVALPPTPAFIPPIPRHKPAASAVERLNTAWNVLLPSLERPYALYMSTNYGQRPTQIPSRITYECPVACGFLVSAKVQCLYISHLEQVQVATCSCMLVSVLLVQNGVFPASPTRVQTGVCINMLEIYRALFERSCDAIMALASALHTIYEHRGFRVLGQKNIGQLATNPFRKLLGHAVLWYSNIKEHINSKLNAALAAVEHALSPPNPAGPSPDTGSSALEHPDIVHPIHWEARCGPEMETPETVATQPPPGLDIAQGVNSDAGGGSEEPLDPDVVMEDELPECVHSMCSPRLPLQ</sequence>
<gene>
    <name evidence="3" type="ORF">DFH08DRAFT_1007614</name>
</gene>
<evidence type="ECO:0000313" key="3">
    <source>
        <dbReference type="EMBL" id="KAJ7347043.1"/>
    </source>
</evidence>
<dbReference type="Pfam" id="PF18802">
    <property type="entry name" value="CxC1"/>
    <property type="match status" value="1"/>
</dbReference>
<evidence type="ECO:0000259" key="2">
    <source>
        <dbReference type="Pfam" id="PF18802"/>
    </source>
</evidence>
<feature type="domain" description="CxC1-like cysteine cluster associated with KDZ transposases" evidence="2">
    <location>
        <begin position="161"/>
        <end position="249"/>
    </location>
</feature>
<feature type="region of interest" description="Disordered" evidence="1">
    <location>
        <begin position="1"/>
        <end position="44"/>
    </location>
</feature>
<accession>A0AAD7A1M3</accession>
<feature type="region of interest" description="Disordered" evidence="1">
    <location>
        <begin position="337"/>
        <end position="371"/>
    </location>
</feature>
<evidence type="ECO:0000313" key="4">
    <source>
        <dbReference type="Proteomes" id="UP001218218"/>
    </source>
</evidence>
<protein>
    <recommendedName>
        <fullName evidence="2">CxC1-like cysteine cluster associated with KDZ transposases domain-containing protein</fullName>
    </recommendedName>
</protein>
<evidence type="ECO:0000256" key="1">
    <source>
        <dbReference type="SAM" id="MobiDB-lite"/>
    </source>
</evidence>
<dbReference type="EMBL" id="JARIHO010000020">
    <property type="protein sequence ID" value="KAJ7347043.1"/>
    <property type="molecule type" value="Genomic_DNA"/>
</dbReference>